<accession>A0AAN6MZ28</accession>
<proteinExistence type="predicted"/>
<keyword evidence="2" id="KW-1185">Reference proteome</keyword>
<protein>
    <submittedName>
        <fullName evidence="1">Uncharacterized protein</fullName>
    </submittedName>
</protein>
<organism evidence="1 2">
    <name type="scientific">Diplogelasinospora grovesii</name>
    <dbReference type="NCBI Taxonomy" id="303347"/>
    <lineage>
        <taxon>Eukaryota</taxon>
        <taxon>Fungi</taxon>
        <taxon>Dikarya</taxon>
        <taxon>Ascomycota</taxon>
        <taxon>Pezizomycotina</taxon>
        <taxon>Sordariomycetes</taxon>
        <taxon>Sordariomycetidae</taxon>
        <taxon>Sordariales</taxon>
        <taxon>Diplogelasinosporaceae</taxon>
        <taxon>Diplogelasinospora</taxon>
    </lineage>
</organism>
<gene>
    <name evidence="1" type="ORF">QBC46DRAFT_358955</name>
</gene>
<evidence type="ECO:0000313" key="1">
    <source>
        <dbReference type="EMBL" id="KAK3934512.1"/>
    </source>
</evidence>
<dbReference type="Proteomes" id="UP001303473">
    <property type="component" value="Unassembled WGS sequence"/>
</dbReference>
<dbReference type="EMBL" id="MU853983">
    <property type="protein sequence ID" value="KAK3934512.1"/>
    <property type="molecule type" value="Genomic_DNA"/>
</dbReference>
<evidence type="ECO:0000313" key="2">
    <source>
        <dbReference type="Proteomes" id="UP001303473"/>
    </source>
</evidence>
<comment type="caution">
    <text evidence="1">The sequence shown here is derived from an EMBL/GenBank/DDBJ whole genome shotgun (WGS) entry which is preliminary data.</text>
</comment>
<dbReference type="AlphaFoldDB" id="A0AAN6MZ28"/>
<reference evidence="2" key="1">
    <citation type="journal article" date="2023" name="Mol. Phylogenet. Evol.">
        <title>Genome-scale phylogeny and comparative genomics of the fungal order Sordariales.</title>
        <authorList>
            <person name="Hensen N."/>
            <person name="Bonometti L."/>
            <person name="Westerberg I."/>
            <person name="Brannstrom I.O."/>
            <person name="Guillou S."/>
            <person name="Cros-Aarteil S."/>
            <person name="Calhoun S."/>
            <person name="Haridas S."/>
            <person name="Kuo A."/>
            <person name="Mondo S."/>
            <person name="Pangilinan J."/>
            <person name="Riley R."/>
            <person name="LaButti K."/>
            <person name="Andreopoulos B."/>
            <person name="Lipzen A."/>
            <person name="Chen C."/>
            <person name="Yan M."/>
            <person name="Daum C."/>
            <person name="Ng V."/>
            <person name="Clum A."/>
            <person name="Steindorff A."/>
            <person name="Ohm R.A."/>
            <person name="Martin F."/>
            <person name="Silar P."/>
            <person name="Natvig D.O."/>
            <person name="Lalanne C."/>
            <person name="Gautier V."/>
            <person name="Ament-Velasquez S.L."/>
            <person name="Kruys A."/>
            <person name="Hutchinson M.I."/>
            <person name="Powell A.J."/>
            <person name="Barry K."/>
            <person name="Miller A.N."/>
            <person name="Grigoriev I.V."/>
            <person name="Debuchy R."/>
            <person name="Gladieux P."/>
            <person name="Hiltunen Thoren M."/>
            <person name="Johannesson H."/>
        </authorList>
    </citation>
    <scope>NUCLEOTIDE SEQUENCE [LARGE SCALE GENOMIC DNA]</scope>
    <source>
        <strain evidence="2">CBS 340.73</strain>
    </source>
</reference>
<sequence>MGFDPRHSEAVDTVDIEDTIEVGTEPALPADPRIPAAAGMGYDDMRQEVRDRMIDRHMDRAEAEAGRDNRPVRTFKVGNWVWEVRDKPGKEVSKFEPTWMGPMKVIEKISPVSYTMEPIMTEGRPHKAHVDHLKIYYRAPDWVKDKPERARCCDDPEIWMEANKEEMRRAELGPGKSWDLCENREDWMEEDE</sequence>
<name>A0AAN6MZ28_9PEZI</name>